<dbReference type="SUPFAM" id="SSF53822">
    <property type="entry name" value="Periplasmic binding protein-like I"/>
    <property type="match status" value="1"/>
</dbReference>
<dbReference type="EMBL" id="JPWJ01000004">
    <property type="protein sequence ID" value="RCK51038.1"/>
    <property type="molecule type" value="Genomic_DNA"/>
</dbReference>
<accession>A0A154KWR1</accession>
<evidence type="ECO:0000313" key="9">
    <source>
        <dbReference type="Proteomes" id="UP000252266"/>
    </source>
</evidence>
<evidence type="ECO:0000256" key="2">
    <source>
        <dbReference type="ARBA" id="ARBA00007639"/>
    </source>
</evidence>
<evidence type="ECO:0000313" key="8">
    <source>
        <dbReference type="Proteomes" id="UP000219068"/>
    </source>
</evidence>
<dbReference type="InterPro" id="IPR049784">
    <property type="entry name" value="ChvE-like"/>
</dbReference>
<dbReference type="Pfam" id="PF13407">
    <property type="entry name" value="Peripla_BP_4"/>
    <property type="match status" value="1"/>
</dbReference>
<dbReference type="NCBIfam" id="NF040907">
    <property type="entry name" value="ChvE"/>
    <property type="match status" value="1"/>
</dbReference>
<feature type="domain" description="Periplasmic binding protein" evidence="5">
    <location>
        <begin position="36"/>
        <end position="312"/>
    </location>
</feature>
<gene>
    <name evidence="7" type="ORF">SAMN05428964_104209</name>
    <name evidence="6" type="ORF">TH44_09745</name>
</gene>
<evidence type="ECO:0000256" key="3">
    <source>
        <dbReference type="ARBA" id="ARBA00022729"/>
    </source>
</evidence>
<dbReference type="GO" id="GO:0030288">
    <property type="term" value="C:outer membrane-bounded periplasmic space"/>
    <property type="evidence" value="ECO:0007669"/>
    <property type="project" value="TreeGrafter"/>
</dbReference>
<dbReference type="InterPro" id="IPR025997">
    <property type="entry name" value="SBP_2_dom"/>
</dbReference>
<dbReference type="Proteomes" id="UP000252266">
    <property type="component" value="Unassembled WGS sequence"/>
</dbReference>
<dbReference type="AlphaFoldDB" id="A0A154KWR1"/>
<feature type="chain" id="PRO_5015051457" evidence="4">
    <location>
        <begin position="31"/>
        <end position="359"/>
    </location>
</feature>
<dbReference type="PANTHER" id="PTHR30036">
    <property type="entry name" value="D-XYLOSE-BINDING PERIPLASMIC PROTEIN"/>
    <property type="match status" value="1"/>
</dbReference>
<dbReference type="Gene3D" id="3.40.50.2300">
    <property type="match status" value="2"/>
</dbReference>
<feature type="signal peptide" evidence="4">
    <location>
        <begin position="1"/>
        <end position="30"/>
    </location>
</feature>
<dbReference type="InterPro" id="IPR028082">
    <property type="entry name" value="Peripla_BP_I"/>
</dbReference>
<dbReference type="EMBL" id="OBMM01000004">
    <property type="protein sequence ID" value="SOC23921.1"/>
    <property type="molecule type" value="Genomic_DNA"/>
</dbReference>
<evidence type="ECO:0000313" key="7">
    <source>
        <dbReference type="EMBL" id="SOC23921.1"/>
    </source>
</evidence>
<evidence type="ECO:0000313" key="6">
    <source>
        <dbReference type="EMBL" id="RCK51038.1"/>
    </source>
</evidence>
<dbReference type="PANTHER" id="PTHR30036:SF1">
    <property type="entry name" value="D-XYLOSE-BINDING PERIPLASMIC PROTEIN"/>
    <property type="match status" value="1"/>
</dbReference>
<dbReference type="Proteomes" id="UP000219068">
    <property type="component" value="Unassembled WGS sequence"/>
</dbReference>
<name>A0A154KWR1_9PROT</name>
<dbReference type="InterPro" id="IPR050555">
    <property type="entry name" value="Bact_Solute-Bind_Prot2"/>
</dbReference>
<dbReference type="GO" id="GO:0030246">
    <property type="term" value="F:carbohydrate binding"/>
    <property type="evidence" value="ECO:0007669"/>
    <property type="project" value="TreeGrafter"/>
</dbReference>
<dbReference type="CDD" id="cd19994">
    <property type="entry name" value="PBP1_ChvE"/>
    <property type="match status" value="1"/>
</dbReference>
<reference evidence="6 9" key="1">
    <citation type="submission" date="2014-07" db="EMBL/GenBank/DDBJ databases">
        <title>Draft genome sequence of Thalassospira xiamenensis IB13.</title>
        <authorList>
            <person name="Lai Q."/>
            <person name="Shao Z."/>
        </authorList>
    </citation>
    <scope>NUCLEOTIDE SEQUENCE [LARGE SCALE GENOMIC DNA]</scope>
    <source>
        <strain evidence="6 9">IB13</strain>
    </source>
</reference>
<protein>
    <submittedName>
        <fullName evidence="7">Multiple monosaccharide-binding protein</fullName>
    </submittedName>
    <submittedName>
        <fullName evidence="6">Sugar ABC transporter substrate-binding protein</fullName>
    </submittedName>
</protein>
<keyword evidence="3 4" id="KW-0732">Signal</keyword>
<evidence type="ECO:0000256" key="1">
    <source>
        <dbReference type="ARBA" id="ARBA00004418"/>
    </source>
</evidence>
<evidence type="ECO:0000259" key="5">
    <source>
        <dbReference type="Pfam" id="PF13407"/>
    </source>
</evidence>
<organism evidence="6 9">
    <name type="scientific">Thalassospira xiamenensis</name>
    <dbReference type="NCBI Taxonomy" id="220697"/>
    <lineage>
        <taxon>Bacteria</taxon>
        <taxon>Pseudomonadati</taxon>
        <taxon>Pseudomonadota</taxon>
        <taxon>Alphaproteobacteria</taxon>
        <taxon>Rhodospirillales</taxon>
        <taxon>Thalassospiraceae</taxon>
        <taxon>Thalassospira</taxon>
    </lineage>
</organism>
<comment type="similarity">
    <text evidence="2">Belongs to the bacterial solute-binding protein 2 family.</text>
</comment>
<sequence length="359" mass="38683">MKRLSAVMAGVAFGAAAMMSPMISGSYAHADEKGYVGIAMPTKSSARWISDGESMVKQFEDAGYKTDLQYAEDDIPNQLSQIENMIVKGVDVLVIAAIDGTTLSNALENAKAAGIKVFAYDRLIRESANVDYYSTFDNFQVGVQQATSLVDGLLAQGEPPFNVELFGGSPDDNNAYFFYNGAMSVLQPLIDEGTVVIKSGQMGMDKVGTLRWDGAVAQARMDNLLSAYYTDDQVDGVLSPYDGLSIGILSSLKGVGYGSGDMKMPVVTGQDAELPSVKSILAGEQYSTIFKDTRELARVTVSMVDAVLAGKEPTINDTKTYDNGVKVVPSYLLEPVMVDKSNWEEILVGSGYYEKDQVQ</sequence>
<comment type="subcellular location">
    <subcellularLocation>
        <location evidence="1">Periplasm</location>
    </subcellularLocation>
</comment>
<proteinExistence type="inferred from homology"/>
<evidence type="ECO:0000256" key="4">
    <source>
        <dbReference type="SAM" id="SignalP"/>
    </source>
</evidence>
<reference evidence="7 8" key="2">
    <citation type="submission" date="2017-08" db="EMBL/GenBank/DDBJ databases">
        <authorList>
            <person name="de Groot N.N."/>
        </authorList>
    </citation>
    <scope>NUCLEOTIDE SEQUENCE [LARGE SCALE GENOMIC DNA]</scope>
    <source>
        <strain evidence="7 8">USBA 78</strain>
    </source>
</reference>
<dbReference type="RefSeq" id="WP_062952028.1">
    <property type="nucleotide sequence ID" value="NZ_JALLPZ010000003.1"/>
</dbReference>